<protein>
    <submittedName>
        <fullName evidence="2">Uncharacterized protein</fullName>
    </submittedName>
</protein>
<dbReference type="AlphaFoldDB" id="A0A5E4MRK7"/>
<evidence type="ECO:0000313" key="3">
    <source>
        <dbReference type="Proteomes" id="UP000325440"/>
    </source>
</evidence>
<dbReference type="EMBL" id="CABPRJ010000962">
    <property type="protein sequence ID" value="VVC32992.1"/>
    <property type="molecule type" value="Genomic_DNA"/>
</dbReference>
<organism evidence="2 3">
    <name type="scientific">Cinara cedri</name>
    <dbReference type="NCBI Taxonomy" id="506608"/>
    <lineage>
        <taxon>Eukaryota</taxon>
        <taxon>Metazoa</taxon>
        <taxon>Ecdysozoa</taxon>
        <taxon>Arthropoda</taxon>
        <taxon>Hexapoda</taxon>
        <taxon>Insecta</taxon>
        <taxon>Pterygota</taxon>
        <taxon>Neoptera</taxon>
        <taxon>Paraneoptera</taxon>
        <taxon>Hemiptera</taxon>
        <taxon>Sternorrhyncha</taxon>
        <taxon>Aphidomorpha</taxon>
        <taxon>Aphidoidea</taxon>
        <taxon>Aphididae</taxon>
        <taxon>Lachninae</taxon>
        <taxon>Cinara</taxon>
    </lineage>
</organism>
<feature type="region of interest" description="Disordered" evidence="1">
    <location>
        <begin position="56"/>
        <end position="91"/>
    </location>
</feature>
<accession>A0A5E4MRK7</accession>
<sequence length="150" mass="16843">MALLWSDFTARASDIFRQSDSRMVLMTTRRCFRRRIAPPWVIEVWPTSTVQETPKRLDSLRAVDQTLATPPYPRDSRNTPSSSPDRYRPTSATSAFFRRRLPVVSFAWAVASEARRSSGDVNSLKPLSTAAMSLSFASSSMSHPPHAVEP</sequence>
<dbReference type="Proteomes" id="UP000325440">
    <property type="component" value="Unassembled WGS sequence"/>
</dbReference>
<name>A0A5E4MRK7_9HEMI</name>
<evidence type="ECO:0000256" key="1">
    <source>
        <dbReference type="SAM" id="MobiDB-lite"/>
    </source>
</evidence>
<feature type="compositionally biased region" description="Polar residues" evidence="1">
    <location>
        <begin position="78"/>
        <end position="91"/>
    </location>
</feature>
<evidence type="ECO:0000313" key="2">
    <source>
        <dbReference type="EMBL" id="VVC32992.1"/>
    </source>
</evidence>
<gene>
    <name evidence="2" type="ORF">CINCED_3A009557</name>
</gene>
<reference evidence="2 3" key="1">
    <citation type="submission" date="2019-08" db="EMBL/GenBank/DDBJ databases">
        <authorList>
            <person name="Alioto T."/>
            <person name="Alioto T."/>
            <person name="Gomez Garrido J."/>
        </authorList>
    </citation>
    <scope>NUCLEOTIDE SEQUENCE [LARGE SCALE GENOMIC DNA]</scope>
</reference>
<keyword evidence="3" id="KW-1185">Reference proteome</keyword>
<proteinExistence type="predicted"/>